<organism evidence="1">
    <name type="scientific">Candidatus Tisiphia endosymbiont of Sergentomyia squamirostris</name>
    <dbReference type="NCBI Taxonomy" id="3113639"/>
    <lineage>
        <taxon>Bacteria</taxon>
        <taxon>Pseudomonadati</taxon>
        <taxon>Pseudomonadota</taxon>
        <taxon>Alphaproteobacteria</taxon>
        <taxon>Rickettsiales</taxon>
        <taxon>Rickettsiaceae</taxon>
        <taxon>Rickettsieae</taxon>
        <taxon>Candidatus Tisiphia</taxon>
    </lineage>
</organism>
<reference evidence="1" key="1">
    <citation type="submission" date="2024-01" db="EMBL/GenBank/DDBJ databases">
        <title>Sequencing the genomes of a sandfly, Sergentomyia squamirostris, and its two endosymbionts.</title>
        <authorList>
            <person name="Itokawa K."/>
            <person name="Sanjoba C."/>
        </authorList>
    </citation>
    <scope>NUCLEOTIDE SEQUENCE</scope>
    <source>
        <strain evidence="1">RiSSQ</strain>
    </source>
</reference>
<dbReference type="EMBL" id="AP029170">
    <property type="protein sequence ID" value="BFD46169.1"/>
    <property type="molecule type" value="Genomic_DNA"/>
</dbReference>
<protein>
    <submittedName>
        <fullName evidence="1">Uncharacterized protein</fullName>
    </submittedName>
</protein>
<evidence type="ECO:0000313" key="1">
    <source>
        <dbReference type="EMBL" id="BFD46169.1"/>
    </source>
</evidence>
<sequence>MQEQFVYSQKNSFSSGELTPTIEGRTELGLYQNGVKKLNNFMLLPSSSIMRRHGIQFVYLFNNNVPRKMASVMFSNPSCQLIIVCTWAFI</sequence>
<dbReference type="AlphaFoldDB" id="A0AAT9G8S0"/>
<proteinExistence type="predicted"/>
<name>A0AAT9G8S0_9RICK</name>
<accession>A0AAT9G8S0</accession>
<gene>
    <name evidence="1" type="ORF">DMENIID0002_08150</name>
</gene>